<feature type="non-terminal residue" evidence="2">
    <location>
        <position position="399"/>
    </location>
</feature>
<name>A0A6J4N0K9_9ACTN</name>
<feature type="compositionally biased region" description="Basic residues" evidence="1">
    <location>
        <begin position="128"/>
        <end position="171"/>
    </location>
</feature>
<feature type="compositionally biased region" description="Basic residues" evidence="1">
    <location>
        <begin position="260"/>
        <end position="276"/>
    </location>
</feature>
<protein>
    <submittedName>
        <fullName evidence="2">Uncharacterized protein</fullName>
    </submittedName>
</protein>
<feature type="region of interest" description="Disordered" evidence="1">
    <location>
        <begin position="312"/>
        <end position="399"/>
    </location>
</feature>
<proteinExistence type="predicted"/>
<feature type="compositionally biased region" description="Basic and acidic residues" evidence="1">
    <location>
        <begin position="106"/>
        <end position="127"/>
    </location>
</feature>
<feature type="region of interest" description="Disordered" evidence="1">
    <location>
        <begin position="19"/>
        <end position="171"/>
    </location>
</feature>
<feature type="compositionally biased region" description="Basic and acidic residues" evidence="1">
    <location>
        <begin position="357"/>
        <end position="370"/>
    </location>
</feature>
<feature type="non-terminal residue" evidence="2">
    <location>
        <position position="1"/>
    </location>
</feature>
<dbReference type="AlphaFoldDB" id="A0A6J4N0K9"/>
<evidence type="ECO:0000313" key="2">
    <source>
        <dbReference type="EMBL" id="CAA9371266.1"/>
    </source>
</evidence>
<feature type="compositionally biased region" description="Basic and acidic residues" evidence="1">
    <location>
        <begin position="242"/>
        <end position="259"/>
    </location>
</feature>
<dbReference type="EMBL" id="CADCUM010000031">
    <property type="protein sequence ID" value="CAA9371266.1"/>
    <property type="molecule type" value="Genomic_DNA"/>
</dbReference>
<gene>
    <name evidence="2" type="ORF">AVDCRST_MAG32-596</name>
</gene>
<accession>A0A6J4N0K9</accession>
<evidence type="ECO:0000256" key="1">
    <source>
        <dbReference type="SAM" id="MobiDB-lite"/>
    </source>
</evidence>
<organism evidence="2">
    <name type="scientific">uncultured Nocardioides sp</name>
    <dbReference type="NCBI Taxonomy" id="198441"/>
    <lineage>
        <taxon>Bacteria</taxon>
        <taxon>Bacillati</taxon>
        <taxon>Actinomycetota</taxon>
        <taxon>Actinomycetes</taxon>
        <taxon>Propionibacteriales</taxon>
        <taxon>Nocardioidaceae</taxon>
        <taxon>Nocardioides</taxon>
        <taxon>environmental samples</taxon>
    </lineage>
</organism>
<sequence length="399" mass="44371">DRGTAAADRRLELAACSRRVRGPGRVHLPQPGFPGARATHLHPGHVDVPPRRRAARQRPSVRPGRDTGPRRGAYGGRGAARRPADLYRSPGRRERGNRAGRSRAGRRSDRGCPRGRAGDHGLPERHLPLARRRRSNVRRRRTRAPLGRGRARDRPHRTARRGHRRPHRRRVRQCGAVLDRHRGRHGSRGGGGACRRCPRRRRRHAAGRRCTGQHAHLGCRCDGVQRLQVVVRARRSGTRCLERGAERDGAPSHRLDGSRRPLRLRRHTAPPRRGRPPVRVVHHVLRLSGRPPAVPGHAQRDRHAHLGGALPRARLRTDGPGGPGRVASVPTAERCRSEPPHRVAAAPERAWLQGAGRAREGARRVHELSGGRHPGVAPRLQHRPRSQGAGRSPHHTVPI</sequence>
<reference evidence="2" key="1">
    <citation type="submission" date="2020-02" db="EMBL/GenBank/DDBJ databases">
        <authorList>
            <person name="Meier V. D."/>
        </authorList>
    </citation>
    <scope>NUCLEOTIDE SEQUENCE</scope>
    <source>
        <strain evidence="2">AVDCRST_MAG32</strain>
    </source>
</reference>
<feature type="region of interest" description="Disordered" evidence="1">
    <location>
        <begin position="242"/>
        <end position="276"/>
    </location>
</feature>